<evidence type="ECO:0000256" key="7">
    <source>
        <dbReference type="ARBA" id="ARBA00023237"/>
    </source>
</evidence>
<gene>
    <name evidence="9" type="ORF">AACT_2561</name>
</gene>
<name>A0A6M8F2V9_9BACT</name>
<keyword evidence="8" id="KW-0732">Signal</keyword>
<dbReference type="SUPFAM" id="SSF56954">
    <property type="entry name" value="Outer membrane efflux proteins (OEP)"/>
    <property type="match status" value="1"/>
</dbReference>
<evidence type="ECO:0000256" key="5">
    <source>
        <dbReference type="ARBA" id="ARBA00022692"/>
    </source>
</evidence>
<evidence type="ECO:0000256" key="2">
    <source>
        <dbReference type="ARBA" id="ARBA00007613"/>
    </source>
</evidence>
<evidence type="ECO:0000313" key="9">
    <source>
        <dbReference type="EMBL" id="QKE29644.1"/>
    </source>
</evidence>
<dbReference type="GO" id="GO:0009279">
    <property type="term" value="C:cell outer membrane"/>
    <property type="evidence" value="ECO:0007669"/>
    <property type="project" value="UniProtKB-SubCell"/>
</dbReference>
<dbReference type="InterPro" id="IPR051906">
    <property type="entry name" value="TolC-like"/>
</dbReference>
<reference evidence="9 10" key="1">
    <citation type="submission" date="2019-08" db="EMBL/GenBank/DDBJ databases">
        <title>Complete genome sequence of Arcobacter acticola.</title>
        <authorList>
            <person name="Miller W."/>
        </authorList>
    </citation>
    <scope>NUCLEOTIDE SEQUENCE [LARGE SCALE GENOMIC DNA]</scope>
    <source>
        <strain evidence="9 10">KCTC 52212</strain>
    </source>
</reference>
<accession>A0A6M8F2V9</accession>
<dbReference type="InterPro" id="IPR003423">
    <property type="entry name" value="OMP_efflux"/>
</dbReference>
<dbReference type="PANTHER" id="PTHR30026">
    <property type="entry name" value="OUTER MEMBRANE PROTEIN TOLC"/>
    <property type="match status" value="1"/>
</dbReference>
<evidence type="ECO:0000256" key="4">
    <source>
        <dbReference type="ARBA" id="ARBA00022452"/>
    </source>
</evidence>
<comment type="similarity">
    <text evidence="2">Belongs to the outer membrane factor (OMF) (TC 1.B.17) family.</text>
</comment>
<dbReference type="Proteomes" id="UP000503483">
    <property type="component" value="Chromosome"/>
</dbReference>
<keyword evidence="5" id="KW-0812">Transmembrane</keyword>
<dbReference type="AlphaFoldDB" id="A0A6M8F2V9"/>
<evidence type="ECO:0000313" key="10">
    <source>
        <dbReference type="Proteomes" id="UP000503483"/>
    </source>
</evidence>
<sequence>MKIKKITYSLSALAFLMSSLNATTIKDVVEHSLISNQDIVSKSINNDAFKKYIDEQEGGYYPKIDLTANAGVVDQNDTVKGSSRVDTNQNGGNVQLDLEQMLYDGNLTSSSVEEAKARYAANKLKNSNDVESILFDGINAYLNILKYDERIKVSKENLLVHEDYLSIANQTEKINGEILDKVQTKAKIHSAKSNLFEETNNKSAAKSSFVKNVGMPVDNNICRPVINEGKIPASLETLQKAALENNYQILGQIETIKQQRALIEQENAGFLPTLKFKLQSLYDNDFAENEVKSNTYTAKVELKYNIFNGLVNSNRSEREVLFLKEAQAKLDVVTKSVLDEIAVAYETYNTSKKQIVELKQFIEENKQIISIYKDQFDAGTRNFIDVLNVEGDLYNSKLALINTEFSMYTSYYDILKATSTLQSTVVSSENQVCGQTTTKANKKTSTQSDTSVQSLLAEDTTTVKEVKEAPVQVNTVAPSTVANEYALLLASYKDSAYANKMLNSVSSSLQNDVKAKVVSNSNGTQSLALYNIDGLQNALELKKQLAGQFPQAYYIKKEIIRI</sequence>
<dbReference type="KEGG" id="paco:AACT_2561"/>
<keyword evidence="4" id="KW-1134">Transmembrane beta strand</keyword>
<proteinExistence type="inferred from homology"/>
<keyword evidence="10" id="KW-1185">Reference proteome</keyword>
<keyword evidence="6" id="KW-0472">Membrane</keyword>
<dbReference type="Pfam" id="PF02321">
    <property type="entry name" value="OEP"/>
    <property type="match status" value="2"/>
</dbReference>
<evidence type="ECO:0000256" key="6">
    <source>
        <dbReference type="ARBA" id="ARBA00023136"/>
    </source>
</evidence>
<dbReference type="PANTHER" id="PTHR30026:SF22">
    <property type="entry name" value="OUTER MEMBRANE EFFLUX PROTEIN"/>
    <property type="match status" value="1"/>
</dbReference>
<dbReference type="GO" id="GO:0015562">
    <property type="term" value="F:efflux transmembrane transporter activity"/>
    <property type="evidence" value="ECO:0007669"/>
    <property type="project" value="InterPro"/>
</dbReference>
<dbReference type="GO" id="GO:0015288">
    <property type="term" value="F:porin activity"/>
    <property type="evidence" value="ECO:0007669"/>
    <property type="project" value="TreeGrafter"/>
</dbReference>
<protein>
    <submittedName>
        <fullName evidence="9">Type I secretion system outer membrane protein, TolC family</fullName>
    </submittedName>
</protein>
<evidence type="ECO:0000256" key="8">
    <source>
        <dbReference type="SAM" id="SignalP"/>
    </source>
</evidence>
<dbReference type="EMBL" id="CP042652">
    <property type="protein sequence ID" value="QKE29644.1"/>
    <property type="molecule type" value="Genomic_DNA"/>
</dbReference>
<keyword evidence="7" id="KW-0998">Cell outer membrane</keyword>
<organism evidence="9 10">
    <name type="scientific">Arcobacter acticola</name>
    <dbReference type="NCBI Taxonomy" id="1849015"/>
    <lineage>
        <taxon>Bacteria</taxon>
        <taxon>Pseudomonadati</taxon>
        <taxon>Campylobacterota</taxon>
        <taxon>Epsilonproteobacteria</taxon>
        <taxon>Campylobacterales</taxon>
        <taxon>Arcobacteraceae</taxon>
        <taxon>Arcobacter</taxon>
    </lineage>
</organism>
<keyword evidence="3" id="KW-0813">Transport</keyword>
<feature type="signal peptide" evidence="8">
    <location>
        <begin position="1"/>
        <end position="22"/>
    </location>
</feature>
<feature type="chain" id="PRO_5026719394" evidence="8">
    <location>
        <begin position="23"/>
        <end position="562"/>
    </location>
</feature>
<comment type="subcellular location">
    <subcellularLocation>
        <location evidence="1">Cell outer membrane</location>
    </subcellularLocation>
</comment>
<dbReference type="RefSeq" id="WP_172127562.1">
    <property type="nucleotide sequence ID" value="NZ_CP042652.1"/>
</dbReference>
<dbReference type="Gene3D" id="1.20.1600.10">
    <property type="entry name" value="Outer membrane efflux proteins (OEP)"/>
    <property type="match status" value="1"/>
</dbReference>
<evidence type="ECO:0000256" key="1">
    <source>
        <dbReference type="ARBA" id="ARBA00004442"/>
    </source>
</evidence>
<evidence type="ECO:0000256" key="3">
    <source>
        <dbReference type="ARBA" id="ARBA00022448"/>
    </source>
</evidence>
<dbReference type="GO" id="GO:1990281">
    <property type="term" value="C:efflux pump complex"/>
    <property type="evidence" value="ECO:0007669"/>
    <property type="project" value="TreeGrafter"/>
</dbReference>